<evidence type="ECO:0000313" key="2">
    <source>
        <dbReference type="Proteomes" id="UP000009135"/>
    </source>
</evidence>
<reference evidence="1 2" key="1">
    <citation type="journal article" date="2012" name="J. Bacteriol.">
        <title>Complete genome sequence of Mycoplasma haemocanis strain Illinois.</title>
        <authorList>
            <person name="do Nascimento N.C."/>
            <person name="Guimaraes A.M."/>
            <person name="Santos A.P."/>
            <person name="Sanmiguel P.J."/>
            <person name="Messick J.B."/>
        </authorList>
    </citation>
    <scope>NUCLEOTIDE SEQUENCE [LARGE SCALE GENOMIC DNA]</scope>
    <source>
        <strain evidence="1 2">Illinois</strain>
    </source>
</reference>
<evidence type="ECO:0000313" key="1">
    <source>
        <dbReference type="EMBL" id="AEW45279.1"/>
    </source>
</evidence>
<keyword evidence="2" id="KW-1185">Reference proteome</keyword>
<dbReference type="HOGENOM" id="CLU_3009424_0_0_14"/>
<organism evidence="1 2">
    <name type="scientific">Mycoplasma haemocanis (strain Illinois)</name>
    <dbReference type="NCBI Taxonomy" id="1111676"/>
    <lineage>
        <taxon>Bacteria</taxon>
        <taxon>Bacillati</taxon>
        <taxon>Mycoplasmatota</taxon>
        <taxon>Mollicutes</taxon>
        <taxon>Mycoplasmataceae</taxon>
        <taxon>Mycoplasma</taxon>
    </lineage>
</organism>
<accession>H6N6K7</accession>
<name>H6N6K7_MYCHN</name>
<sequence>MVFSKYLVSGTGALGVAGLGGTSLQNLCKSNSSKLMYEYLGETLGYEKYHSWCTKE</sequence>
<dbReference type="Proteomes" id="UP000009135">
    <property type="component" value="Chromosome"/>
</dbReference>
<dbReference type="EMBL" id="CP003199">
    <property type="protein sequence ID" value="AEW45279.1"/>
    <property type="molecule type" value="Genomic_DNA"/>
</dbReference>
<protein>
    <submittedName>
        <fullName evidence="1">Uncharacterized protein</fullName>
    </submittedName>
</protein>
<gene>
    <name evidence="1" type="ordered locus">MHC_02065</name>
</gene>
<dbReference type="KEGG" id="mhe:MHC_02065"/>
<dbReference type="STRING" id="1111676.MHC_02065"/>
<dbReference type="AlphaFoldDB" id="H6N6K7"/>
<proteinExistence type="predicted"/>